<feature type="compositionally biased region" description="Polar residues" evidence="4">
    <location>
        <begin position="484"/>
        <end position="496"/>
    </location>
</feature>
<dbReference type="Pfam" id="PF23092">
    <property type="entry name" value="Ubiquitin_6"/>
    <property type="match status" value="1"/>
</dbReference>
<feature type="compositionally biased region" description="Low complexity" evidence="4">
    <location>
        <begin position="555"/>
        <end position="570"/>
    </location>
</feature>
<evidence type="ECO:0000256" key="1">
    <source>
        <dbReference type="ARBA" id="ARBA00006255"/>
    </source>
</evidence>
<feature type="compositionally biased region" description="Polar residues" evidence="4">
    <location>
        <begin position="586"/>
        <end position="601"/>
    </location>
</feature>
<dbReference type="Proteomes" id="UP000472277">
    <property type="component" value="Chromosome 17"/>
</dbReference>
<evidence type="ECO:0000256" key="3">
    <source>
        <dbReference type="SAM" id="Coils"/>
    </source>
</evidence>
<feature type="compositionally biased region" description="Low complexity" evidence="4">
    <location>
        <begin position="338"/>
        <end position="350"/>
    </location>
</feature>
<reference evidence="6" key="1">
    <citation type="submission" date="2025-08" db="UniProtKB">
        <authorList>
            <consortium name="Ensembl"/>
        </authorList>
    </citation>
    <scope>IDENTIFICATION</scope>
</reference>
<dbReference type="InterPro" id="IPR057568">
    <property type="entry name" value="CortBP2_NAV1-like_AAA_lid"/>
</dbReference>
<dbReference type="PANTHER" id="PTHR12784:SF6">
    <property type="entry name" value="NEURON NAVIGATOR 2"/>
    <property type="match status" value="1"/>
</dbReference>
<organism evidence="6 7">
    <name type="scientific">Salmo trutta</name>
    <name type="common">Brown trout</name>
    <dbReference type="NCBI Taxonomy" id="8032"/>
    <lineage>
        <taxon>Eukaryota</taxon>
        <taxon>Metazoa</taxon>
        <taxon>Chordata</taxon>
        <taxon>Craniata</taxon>
        <taxon>Vertebrata</taxon>
        <taxon>Euteleostomi</taxon>
        <taxon>Actinopterygii</taxon>
        <taxon>Neopterygii</taxon>
        <taxon>Teleostei</taxon>
        <taxon>Protacanthopterygii</taxon>
        <taxon>Salmoniformes</taxon>
        <taxon>Salmonidae</taxon>
        <taxon>Salmoninae</taxon>
        <taxon>Salmo</taxon>
    </lineage>
</organism>
<feature type="region of interest" description="Disordered" evidence="4">
    <location>
        <begin position="127"/>
        <end position="158"/>
    </location>
</feature>
<dbReference type="GO" id="GO:0005524">
    <property type="term" value="F:ATP binding"/>
    <property type="evidence" value="ECO:0007669"/>
    <property type="project" value="InterPro"/>
</dbReference>
<feature type="region of interest" description="Disordered" evidence="4">
    <location>
        <begin position="582"/>
        <end position="601"/>
    </location>
</feature>
<feature type="compositionally biased region" description="Basic and acidic residues" evidence="4">
    <location>
        <begin position="1480"/>
        <end position="1495"/>
    </location>
</feature>
<feature type="domain" description="AAA+ ATPase" evidence="5">
    <location>
        <begin position="1153"/>
        <end position="1307"/>
    </location>
</feature>
<dbReference type="InterPro" id="IPR039041">
    <property type="entry name" value="Nav/unc-53"/>
</dbReference>
<evidence type="ECO:0000256" key="2">
    <source>
        <dbReference type="ARBA" id="ARBA00023054"/>
    </source>
</evidence>
<dbReference type="Pfam" id="PF25408">
    <property type="entry name" value="AAA_lid_NAV1"/>
    <property type="match status" value="1"/>
</dbReference>
<feature type="compositionally biased region" description="Basic and acidic residues" evidence="4">
    <location>
        <begin position="298"/>
        <end position="309"/>
    </location>
</feature>
<accession>A0A674A944</accession>
<protein>
    <submittedName>
        <fullName evidence="6">Neuron navigator 2</fullName>
    </submittedName>
</protein>
<dbReference type="GO" id="GO:0016887">
    <property type="term" value="F:ATP hydrolysis activity"/>
    <property type="evidence" value="ECO:0007669"/>
    <property type="project" value="InterPro"/>
</dbReference>
<dbReference type="InterPro" id="IPR027417">
    <property type="entry name" value="P-loop_NTPase"/>
</dbReference>
<evidence type="ECO:0000313" key="7">
    <source>
        <dbReference type="Proteomes" id="UP000472277"/>
    </source>
</evidence>
<feature type="compositionally biased region" description="Low complexity" evidence="4">
    <location>
        <begin position="1466"/>
        <end position="1479"/>
    </location>
</feature>
<dbReference type="SUPFAM" id="SSF52540">
    <property type="entry name" value="P-loop containing nucleoside triphosphate hydrolases"/>
    <property type="match status" value="2"/>
</dbReference>
<dbReference type="InterPro" id="IPR003593">
    <property type="entry name" value="AAA+_ATPase"/>
</dbReference>
<reference evidence="6" key="2">
    <citation type="submission" date="2025-09" db="UniProtKB">
        <authorList>
            <consortium name="Ensembl"/>
        </authorList>
    </citation>
    <scope>IDENTIFICATION</scope>
</reference>
<comment type="similarity">
    <text evidence="1">Belongs to the Nav/unc-53 family.</text>
</comment>
<gene>
    <name evidence="6" type="primary">NAV2</name>
    <name evidence="6" type="synonym">LOC115152279</name>
</gene>
<feature type="region of interest" description="Disordered" evidence="4">
    <location>
        <begin position="287"/>
        <end position="360"/>
    </location>
</feature>
<name>A0A674A944_SALTR</name>
<feature type="region of interest" description="Disordered" evidence="4">
    <location>
        <begin position="383"/>
        <end position="533"/>
    </location>
</feature>
<dbReference type="Gene3D" id="3.40.50.300">
    <property type="entry name" value="P-loop containing nucleotide triphosphate hydrolases"/>
    <property type="match status" value="1"/>
</dbReference>
<dbReference type="InterPro" id="IPR057126">
    <property type="entry name" value="NAV1-like_ubiquitin-like"/>
</dbReference>
<feature type="compositionally biased region" description="Polar residues" evidence="4">
    <location>
        <begin position="315"/>
        <end position="330"/>
    </location>
</feature>
<feature type="compositionally biased region" description="Low complexity" evidence="4">
    <location>
        <begin position="432"/>
        <end position="446"/>
    </location>
</feature>
<proteinExistence type="inferred from homology"/>
<dbReference type="Ensembl" id="ENSSTUT00000057357.1">
    <property type="protein sequence ID" value="ENSSTUP00000054836.1"/>
    <property type="gene ID" value="ENSSTUG00000022582.1"/>
</dbReference>
<sequence>MDTFEGKMHISEDVLTSLCRLSLTDPPPLLLGEDPEARRLRTVKNIADLRQNLEETMSSLRGTQISHSTLETTFDGSVTTEVSGRGMLNLSPRPNPALPWRLGPTSPRLQAGDAPSVGNGYEVATRGSASRMVSPESGRYLRGGQTPGQESNSVCDLDTPDKMEELEGIAMETTGYMSDGDVLGRNLRMDKVSSGVSRFLPDIRSIMSSPFLTTNSYHIIFKLILFLPSVFLAPSWDDSSSVSSGISDTVDTDDINTSSSISSYVNTPSISCKDLEGQVVNVLGPQLTDCVMSPPTGKTDDTKVSEKGQHHLSPRANSSMQRSPSDTGRSSGDEAKKPPSTSSRTPTTNTFGFKKHAGGGMTMVTASGVTITSGSATLGKIPKSVQLHGGRGLGRQASVDDGYLPVSSHSTLQYRSLPRPSRASGGVRRANRSSSTSIESNLSSRSNTHHGPKSRSQVPKPSAGGIPLPGSGSNQTDKEKGVSSEDNPMAQGSATLPHQGARQPGGKYPDISSPTLRRLFGGKQAKQQVPVTTTENMKNATVIANPHANSGQQGGALDSPSASSGGSSPLYGGGGRLGVEAHSLSPLASSPGSTLSTPSHSLAWSSTLSRDTLSPGYPSLSSLATSSESIDVSLGSGGHGHHGHDTLCGCEVAFQHLPSLSRYGHLPQLRSHDDPRDWLRSHSAGGLQESAGSSPFSPASSLTSPSGARFNFSQLGRCSLNPLHSSLMILFFCSQIRKLRRELDASQEKVSGLTTQLSANAHLVAAFEQSLGNMTIRLQGLTTTAEQKDSELNDLRKTVEHMKKQNTAAQAAIDGVINLPQSQQDLCIRRQHSSDSVSSITSVTSHSSVGSNLELDAKNKKTKKNWLRSSFKQAFGKKKSSKSASSHSDVEEMADCSLPSSPKLTAYNSSTASTPMIRNSHSNSLISECTDSEAETVMALRSELRDKEMKLTDIRLEALSSAHQLDQLRESMNRMQSLCVSTCIHLSVCVCVFVVLSAVANIYVPVSVDMLLEDNGEGSSRKEGRHVKVVVTLDEDAKPRQFLIGCIGVSGKTKWDVLDGVVRRLFKEYIIHVDPVSQLGLNSDSVLGYSIGDIHRTRGTDTPELLPCGYLVGDSDTISVSLKGVCEHSQDDLVFETLIPKPLLQRYVSQLHEHRRIILSGPSGTGKSFLASRLAEHIVLREGREVTDGTIATFNVDHKSSKELRQYLSNLADHCNSTSHGVDMPLVVILDNLHNVSSLGEVFNGLLSCNHHQCPYIIGTMNQATSSTPNLQLHHNFRWVLCANHTEPVKGFLGRFLRRRLMETEISSRQRNAELVRIIEWIPTVWHHLNRFLESHSSSDVTIGPRLFLSCPMDVEGSRVWFTDLWNYSIIPYMLEAVREGLQMYGRRAPWEDPARWVMESYPWAASPLQHEWPQLLQLRPEDVGFDGYSISKDGCPRKQLPQGCTDGDPLMNMLMRLKEAAHCSGSTQSYDSDSNSNQDPHEDNMRDSPLEYTL</sequence>
<feature type="region of interest" description="Disordered" evidence="4">
    <location>
        <begin position="1466"/>
        <end position="1495"/>
    </location>
</feature>
<dbReference type="GO" id="GO:0022008">
    <property type="term" value="P:neurogenesis"/>
    <property type="evidence" value="ECO:0007669"/>
    <property type="project" value="InterPro"/>
</dbReference>
<dbReference type="Pfam" id="PF00004">
    <property type="entry name" value="AAA"/>
    <property type="match status" value="1"/>
</dbReference>
<dbReference type="GeneTree" id="ENSGT00940000155663"/>
<dbReference type="FunFam" id="3.40.50.300:FF:001111">
    <property type="entry name" value="neuron navigator 2 isoform X3"/>
    <property type="match status" value="1"/>
</dbReference>
<feature type="compositionally biased region" description="Low complexity" evidence="4">
    <location>
        <begin position="690"/>
        <end position="700"/>
    </location>
</feature>
<dbReference type="SMART" id="SM00382">
    <property type="entry name" value="AAA"/>
    <property type="match status" value="1"/>
</dbReference>
<dbReference type="InterPro" id="IPR003959">
    <property type="entry name" value="ATPase_AAA_core"/>
</dbReference>
<feature type="region of interest" description="Disordered" evidence="4">
    <location>
        <begin position="545"/>
        <end position="577"/>
    </location>
</feature>
<keyword evidence="7" id="KW-1185">Reference proteome</keyword>
<feature type="region of interest" description="Disordered" evidence="4">
    <location>
        <begin position="674"/>
        <end position="700"/>
    </location>
</feature>
<dbReference type="PANTHER" id="PTHR12784">
    <property type="entry name" value="STEERIN"/>
    <property type="match status" value="1"/>
</dbReference>
<evidence type="ECO:0000256" key="4">
    <source>
        <dbReference type="SAM" id="MobiDB-lite"/>
    </source>
</evidence>
<evidence type="ECO:0000313" key="6">
    <source>
        <dbReference type="Ensembl" id="ENSSTUP00000054836.1"/>
    </source>
</evidence>
<keyword evidence="2 3" id="KW-0175">Coiled coil</keyword>
<feature type="coiled-coil region" evidence="3">
    <location>
        <begin position="736"/>
        <end position="812"/>
    </location>
</feature>
<evidence type="ECO:0000259" key="5">
    <source>
        <dbReference type="SMART" id="SM00382"/>
    </source>
</evidence>
<feature type="region of interest" description="Disordered" evidence="4">
    <location>
        <begin position="877"/>
        <end position="897"/>
    </location>
</feature>